<dbReference type="Pfam" id="PF02589">
    <property type="entry name" value="LUD_dom"/>
    <property type="match status" value="1"/>
</dbReference>
<comment type="caution">
    <text evidence="9">The sequence shown here is derived from an EMBL/GenBank/DDBJ whole genome shotgun (WGS) entry which is preliminary data.</text>
</comment>
<dbReference type="GO" id="GO:0051539">
    <property type="term" value="F:4 iron, 4 sulfur cluster binding"/>
    <property type="evidence" value="ECO:0007669"/>
    <property type="project" value="UniProtKB-KW"/>
</dbReference>
<proteinExistence type="predicted"/>
<name>A0A5D3WKH9_9BACT</name>
<evidence type="ECO:0000256" key="3">
    <source>
        <dbReference type="ARBA" id="ARBA00022723"/>
    </source>
</evidence>
<evidence type="ECO:0000259" key="8">
    <source>
        <dbReference type="PROSITE" id="PS51379"/>
    </source>
</evidence>
<dbReference type="InterPro" id="IPR003741">
    <property type="entry name" value="LUD_dom"/>
</dbReference>
<keyword evidence="6" id="KW-0408">Iron</keyword>
<dbReference type="Pfam" id="PF13183">
    <property type="entry name" value="Fer4_8"/>
    <property type="match status" value="1"/>
</dbReference>
<protein>
    <submittedName>
        <fullName evidence="9">Iron-sulfur cluster protein</fullName>
    </submittedName>
</protein>
<dbReference type="RefSeq" id="WP_148895953.1">
    <property type="nucleotide sequence ID" value="NZ_VNIB01000006.1"/>
</dbReference>
<keyword evidence="1" id="KW-0813">Transport</keyword>
<evidence type="ECO:0000256" key="5">
    <source>
        <dbReference type="ARBA" id="ARBA00022982"/>
    </source>
</evidence>
<dbReference type="AlphaFoldDB" id="A0A5D3WKH9"/>
<dbReference type="Gene3D" id="3.40.50.10420">
    <property type="entry name" value="NagB/RpiA/CoA transferase-like"/>
    <property type="match status" value="1"/>
</dbReference>
<dbReference type="GO" id="GO:0006089">
    <property type="term" value="P:lactate metabolic process"/>
    <property type="evidence" value="ECO:0007669"/>
    <property type="project" value="InterPro"/>
</dbReference>
<dbReference type="PROSITE" id="PS51379">
    <property type="entry name" value="4FE4S_FER_2"/>
    <property type="match status" value="2"/>
</dbReference>
<dbReference type="PROSITE" id="PS00198">
    <property type="entry name" value="4FE4S_FER_1"/>
    <property type="match status" value="1"/>
</dbReference>
<dbReference type="SUPFAM" id="SSF100950">
    <property type="entry name" value="NagB/RpiA/CoA transferase-like"/>
    <property type="match status" value="1"/>
</dbReference>
<dbReference type="Proteomes" id="UP000324159">
    <property type="component" value="Unassembled WGS sequence"/>
</dbReference>
<evidence type="ECO:0000256" key="7">
    <source>
        <dbReference type="ARBA" id="ARBA00023014"/>
    </source>
</evidence>
<keyword evidence="2" id="KW-0004">4Fe-4S</keyword>
<evidence type="ECO:0000256" key="1">
    <source>
        <dbReference type="ARBA" id="ARBA00022448"/>
    </source>
</evidence>
<keyword evidence="10" id="KW-1185">Reference proteome</keyword>
<dbReference type="EMBL" id="VNIB01000006">
    <property type="protein sequence ID" value="TYO98583.1"/>
    <property type="molecule type" value="Genomic_DNA"/>
</dbReference>
<dbReference type="InterPro" id="IPR004017">
    <property type="entry name" value="Cys_rich_dom"/>
</dbReference>
<dbReference type="InterPro" id="IPR037171">
    <property type="entry name" value="NagB/RpiA_transferase-like"/>
</dbReference>
<dbReference type="InterPro" id="IPR004452">
    <property type="entry name" value="LutB/LldF"/>
</dbReference>
<dbReference type="SUPFAM" id="SSF46548">
    <property type="entry name" value="alpha-helical ferredoxin"/>
    <property type="match status" value="1"/>
</dbReference>
<evidence type="ECO:0000313" key="10">
    <source>
        <dbReference type="Proteomes" id="UP000324159"/>
    </source>
</evidence>
<organism evidence="9 10">
    <name type="scientific">Geothermobacter ehrlichii</name>
    <dbReference type="NCBI Taxonomy" id="213224"/>
    <lineage>
        <taxon>Bacteria</taxon>
        <taxon>Pseudomonadati</taxon>
        <taxon>Thermodesulfobacteriota</taxon>
        <taxon>Desulfuromonadia</taxon>
        <taxon>Desulfuromonadales</taxon>
        <taxon>Geothermobacteraceae</taxon>
        <taxon>Geothermobacter</taxon>
    </lineage>
</organism>
<dbReference type="PANTHER" id="PTHR47153:SF2">
    <property type="entry name" value="LACTATE UTILIZATION PROTEIN B"/>
    <property type="match status" value="1"/>
</dbReference>
<reference evidence="9 10" key="1">
    <citation type="submission" date="2019-07" db="EMBL/GenBank/DDBJ databases">
        <title>Genomic Encyclopedia of Type Strains, Phase IV (KMG-IV): sequencing the most valuable type-strain genomes for metagenomic binning, comparative biology and taxonomic classification.</title>
        <authorList>
            <person name="Goeker M."/>
        </authorList>
    </citation>
    <scope>NUCLEOTIDE SEQUENCE [LARGE SCALE GENOMIC DNA]</scope>
    <source>
        <strain evidence="9 10">SS015</strain>
    </source>
</reference>
<dbReference type="GO" id="GO:0046872">
    <property type="term" value="F:metal ion binding"/>
    <property type="evidence" value="ECO:0007669"/>
    <property type="project" value="UniProtKB-KW"/>
</dbReference>
<accession>A0A5D3WKH9</accession>
<dbReference type="OrthoDB" id="5289041at2"/>
<evidence type="ECO:0000256" key="2">
    <source>
        <dbReference type="ARBA" id="ARBA00022485"/>
    </source>
</evidence>
<gene>
    <name evidence="9" type="ORF">EDC39_106189</name>
</gene>
<dbReference type="Pfam" id="PF02754">
    <property type="entry name" value="CCG"/>
    <property type="match status" value="2"/>
</dbReference>
<dbReference type="Gene3D" id="1.10.1060.10">
    <property type="entry name" value="Alpha-helical ferredoxin"/>
    <property type="match status" value="1"/>
</dbReference>
<keyword evidence="4" id="KW-0677">Repeat</keyword>
<evidence type="ECO:0000256" key="4">
    <source>
        <dbReference type="ARBA" id="ARBA00022737"/>
    </source>
</evidence>
<dbReference type="InterPro" id="IPR054704">
    <property type="entry name" value="Quin_L_LdhH-like"/>
</dbReference>
<keyword evidence="7" id="KW-0411">Iron-sulfur</keyword>
<dbReference type="InterPro" id="IPR017900">
    <property type="entry name" value="4Fe4S_Fe_S_CS"/>
</dbReference>
<dbReference type="PANTHER" id="PTHR47153">
    <property type="entry name" value="LACTATE UTILIZATION PROTEIN B"/>
    <property type="match status" value="1"/>
</dbReference>
<feature type="domain" description="4Fe-4S ferredoxin-type" evidence="8">
    <location>
        <begin position="350"/>
        <end position="377"/>
    </location>
</feature>
<dbReference type="InterPro" id="IPR009051">
    <property type="entry name" value="Helical_ferredxn"/>
</dbReference>
<evidence type="ECO:0000313" key="9">
    <source>
        <dbReference type="EMBL" id="TYO98583.1"/>
    </source>
</evidence>
<dbReference type="InterPro" id="IPR017896">
    <property type="entry name" value="4Fe4S_Fe-S-bd"/>
</dbReference>
<dbReference type="NCBIfam" id="NF045670">
    <property type="entry name" value="quin_L_LdhH"/>
    <property type="match status" value="1"/>
</dbReference>
<keyword evidence="5" id="KW-0249">Electron transport</keyword>
<feature type="domain" description="4Fe-4S ferredoxin-type" evidence="8">
    <location>
        <begin position="299"/>
        <end position="320"/>
    </location>
</feature>
<sequence>MKARTKEYKKRIERALATPKLQDTLHRFGDAYLQARQKAFAGLDFEALRDGIARMKDRVLAERERLLEQFVANAESAGARVFLARTAEDANRYIVDLARERGVRLVVKSKSMASEEIHLNAAIEKAGIRALETDLGEWIIQLAGQRPSHMVLPAIHMVKEEVAELFSRQTGRTEPAEIAHLVQVAREQLRQGYLEADMGISGANMAVAETGAIALVTNEGNARLVTTLPRIHVALVGIEKLVPSLEDAARVLQVLPRNATGQSLTSYVTWIRGAVPCGDGEKELHIVLLDNGRSALAESDRYRDALRCIKCGACANVCPVYQSVGGHVFGHVYIGAIGIILTAFYHGLDQAAEIVKACIGCRACVSVCPSGIDLEAIILHLRETLGEEEGIGAARSLVFRKVLRNRALFHTLLRTASKLQKPVTRGERTIRHLPLFFNSLTEWRSLPAIAEKPLRDTFAGIRQRVAEPKYTVAFFAGCLNDFVYPEMGEALIRVLNRLGVRVTFPRRQNCCGIPALYSGDRQTAVALAKQNIDALLAREVDFIVTTCPTCTMSLRRDFVDLLRDNPAWAARAERLAAKTCDVAGFIHDHLAVDGVLDEVKQKVTYHDSCHLKRGAGVWRQPRQLLAKSGRQLVEMAHADRCCGFGGSYSFSAHPEIARRILEDKLADIEATGADCVVMDCPGCLLQIAGGLDKRGSKVRARHTIELLDEALKKSPPAGENDG</sequence>
<dbReference type="GO" id="GO:0016491">
    <property type="term" value="F:oxidoreductase activity"/>
    <property type="evidence" value="ECO:0007669"/>
    <property type="project" value="UniProtKB-ARBA"/>
</dbReference>
<keyword evidence="3" id="KW-0479">Metal-binding</keyword>
<dbReference type="InterPro" id="IPR024185">
    <property type="entry name" value="FTHF_cligase-like_sf"/>
</dbReference>
<evidence type="ECO:0000256" key="6">
    <source>
        <dbReference type="ARBA" id="ARBA00023004"/>
    </source>
</evidence>